<sequence>MQATPEERAAEIKELIAKGEKEYQEFREKQIEEEAVEILKKEWRASFFSRNTSLPEDEYIEENMEQGKKMALRIIKLMSGEKVGNDDEEEHWMDKEEEEEVDELAKAEASSPKVEAGVGAGEGGEGSE</sequence>
<dbReference type="EMBL" id="BRYB01004094">
    <property type="protein sequence ID" value="GMI25556.1"/>
    <property type="molecule type" value="Genomic_DNA"/>
</dbReference>
<accession>A0ABQ6MFT3</accession>
<reference evidence="2 3" key="1">
    <citation type="journal article" date="2023" name="Commun. Biol.">
        <title>Genome analysis of Parmales, the sister group of diatoms, reveals the evolutionary specialization of diatoms from phago-mixotrophs to photoautotrophs.</title>
        <authorList>
            <person name="Ban H."/>
            <person name="Sato S."/>
            <person name="Yoshikawa S."/>
            <person name="Yamada K."/>
            <person name="Nakamura Y."/>
            <person name="Ichinomiya M."/>
            <person name="Sato N."/>
            <person name="Blanc-Mathieu R."/>
            <person name="Endo H."/>
            <person name="Kuwata A."/>
            <person name="Ogata H."/>
        </authorList>
    </citation>
    <scope>NUCLEOTIDE SEQUENCE [LARGE SCALE GENOMIC DNA]</scope>
</reference>
<feature type="compositionally biased region" description="Acidic residues" evidence="1">
    <location>
        <begin position="86"/>
        <end position="102"/>
    </location>
</feature>
<feature type="compositionally biased region" description="Gly residues" evidence="1">
    <location>
        <begin position="118"/>
        <end position="128"/>
    </location>
</feature>
<proteinExistence type="predicted"/>
<organism evidence="2 3">
    <name type="scientific">Tetraparma gracilis</name>
    <dbReference type="NCBI Taxonomy" id="2962635"/>
    <lineage>
        <taxon>Eukaryota</taxon>
        <taxon>Sar</taxon>
        <taxon>Stramenopiles</taxon>
        <taxon>Ochrophyta</taxon>
        <taxon>Bolidophyceae</taxon>
        <taxon>Parmales</taxon>
        <taxon>Triparmaceae</taxon>
        <taxon>Tetraparma</taxon>
    </lineage>
</organism>
<gene>
    <name evidence="2" type="ORF">TeGR_g3878</name>
</gene>
<feature type="region of interest" description="Disordered" evidence="1">
    <location>
        <begin position="82"/>
        <end position="128"/>
    </location>
</feature>
<evidence type="ECO:0000313" key="3">
    <source>
        <dbReference type="Proteomes" id="UP001165060"/>
    </source>
</evidence>
<dbReference type="Proteomes" id="UP001165060">
    <property type="component" value="Unassembled WGS sequence"/>
</dbReference>
<protein>
    <submittedName>
        <fullName evidence="2">Uncharacterized protein</fullName>
    </submittedName>
</protein>
<evidence type="ECO:0000256" key="1">
    <source>
        <dbReference type="SAM" id="MobiDB-lite"/>
    </source>
</evidence>
<comment type="caution">
    <text evidence="2">The sequence shown here is derived from an EMBL/GenBank/DDBJ whole genome shotgun (WGS) entry which is preliminary data.</text>
</comment>
<name>A0ABQ6MFT3_9STRA</name>
<keyword evidence="3" id="KW-1185">Reference proteome</keyword>
<evidence type="ECO:0000313" key="2">
    <source>
        <dbReference type="EMBL" id="GMI25556.1"/>
    </source>
</evidence>